<protein>
    <submittedName>
        <fullName evidence="2">Uncharacterized protein</fullName>
    </submittedName>
</protein>
<keyword evidence="1" id="KW-1133">Transmembrane helix</keyword>
<gene>
    <name evidence="2" type="ORF">QYE77_13235</name>
</gene>
<keyword evidence="1" id="KW-0812">Transmembrane</keyword>
<comment type="caution">
    <text evidence="2">The sequence shown here is derived from an EMBL/GenBank/DDBJ whole genome shotgun (WGS) entry which is preliminary data.</text>
</comment>
<keyword evidence="3" id="KW-1185">Reference proteome</keyword>
<proteinExistence type="predicted"/>
<sequence>MRNSVAMGIRVGLLIIGALLVGLALWPSRTTWITLHPELEWLSNQPEVEDIQIDAVGALSHGQVVIGWPQSLRPREWGKITLNWVPGVGTPLPSDPVVSPLRLIFTVRLEINGGYVEPAGIWREVVDLRKGMTLTWRVMSRNDQPIQGTLWIYAHTASVEGVDGGGLPILAWPFTINVATPLGVSNWIWVGLGGLMWALALTGQRWWMKRFS</sequence>
<feature type="transmembrane region" description="Helical" evidence="1">
    <location>
        <begin position="187"/>
        <end position="207"/>
    </location>
</feature>
<reference evidence="2 3" key="1">
    <citation type="submission" date="2023-07" db="EMBL/GenBank/DDBJ databases">
        <title>Novel species of Thermanaerothrix with wide hydrolytic capabilities.</title>
        <authorList>
            <person name="Zayulina K.S."/>
            <person name="Podosokorskaya O.A."/>
            <person name="Elcheninov A.G."/>
        </authorList>
    </citation>
    <scope>NUCLEOTIDE SEQUENCE [LARGE SCALE GENOMIC DNA]</scope>
    <source>
        <strain evidence="2 3">4228-RoL</strain>
    </source>
</reference>
<organism evidence="2 3">
    <name type="scientific">Thermanaerothrix solaris</name>
    <dbReference type="NCBI Taxonomy" id="3058434"/>
    <lineage>
        <taxon>Bacteria</taxon>
        <taxon>Bacillati</taxon>
        <taxon>Chloroflexota</taxon>
        <taxon>Anaerolineae</taxon>
        <taxon>Anaerolineales</taxon>
        <taxon>Anaerolineaceae</taxon>
        <taxon>Thermanaerothrix</taxon>
    </lineage>
</organism>
<evidence type="ECO:0000256" key="1">
    <source>
        <dbReference type="SAM" id="Phobius"/>
    </source>
</evidence>
<accession>A0ABU3NSN3</accession>
<evidence type="ECO:0000313" key="3">
    <source>
        <dbReference type="Proteomes" id="UP001254165"/>
    </source>
</evidence>
<dbReference type="Proteomes" id="UP001254165">
    <property type="component" value="Unassembled WGS sequence"/>
</dbReference>
<dbReference type="EMBL" id="JAUHMF010000002">
    <property type="protein sequence ID" value="MDT8899223.1"/>
    <property type="molecule type" value="Genomic_DNA"/>
</dbReference>
<keyword evidence="1" id="KW-0472">Membrane</keyword>
<evidence type="ECO:0000313" key="2">
    <source>
        <dbReference type="EMBL" id="MDT8899223.1"/>
    </source>
</evidence>
<dbReference type="RefSeq" id="WP_315625909.1">
    <property type="nucleotide sequence ID" value="NZ_JAUHMF010000002.1"/>
</dbReference>
<name>A0ABU3NSN3_9CHLR</name>